<evidence type="ECO:0000256" key="9">
    <source>
        <dbReference type="SAM" id="SignalP"/>
    </source>
</evidence>
<dbReference type="PANTHER" id="PTHR42643:SF30">
    <property type="entry name" value="IONOTROPIC RECEPTOR 40A-RELATED"/>
    <property type="match status" value="1"/>
</dbReference>
<feature type="transmembrane region" description="Helical" evidence="8">
    <location>
        <begin position="742"/>
        <end position="765"/>
    </location>
</feature>
<evidence type="ECO:0000256" key="7">
    <source>
        <dbReference type="ARBA" id="ARBA00023180"/>
    </source>
</evidence>
<evidence type="ECO:0000313" key="11">
    <source>
        <dbReference type="Proteomes" id="UP001107558"/>
    </source>
</evidence>
<name>A0A9J6BFH5_POLVA</name>
<feature type="transmembrane region" description="Helical" evidence="8">
    <location>
        <begin position="498"/>
        <end position="519"/>
    </location>
</feature>
<evidence type="ECO:0000256" key="3">
    <source>
        <dbReference type="ARBA" id="ARBA00022692"/>
    </source>
</evidence>
<evidence type="ECO:0000256" key="8">
    <source>
        <dbReference type="SAM" id="Phobius"/>
    </source>
</evidence>
<evidence type="ECO:0000256" key="1">
    <source>
        <dbReference type="ARBA" id="ARBA00004651"/>
    </source>
</evidence>
<comment type="caution">
    <text evidence="10">The sequence shown here is derived from an EMBL/GenBank/DDBJ whole genome shotgun (WGS) entry which is preliminary data.</text>
</comment>
<dbReference type="AlphaFoldDB" id="A0A9J6BFH5"/>
<dbReference type="EMBL" id="JADBJN010000004">
    <property type="protein sequence ID" value="KAG5668376.1"/>
    <property type="molecule type" value="Genomic_DNA"/>
</dbReference>
<keyword evidence="6" id="KW-0675">Receptor</keyword>
<keyword evidence="2" id="KW-1003">Cell membrane</keyword>
<dbReference type="Gene3D" id="1.10.287.70">
    <property type="match status" value="2"/>
</dbReference>
<keyword evidence="11" id="KW-1185">Reference proteome</keyword>
<dbReference type="GO" id="GO:0005886">
    <property type="term" value="C:plasma membrane"/>
    <property type="evidence" value="ECO:0007669"/>
    <property type="project" value="UniProtKB-SubCell"/>
</dbReference>
<dbReference type="OrthoDB" id="7739311at2759"/>
<dbReference type="InterPro" id="IPR052192">
    <property type="entry name" value="Insect_Ionotropic_Sensory_Rcpt"/>
</dbReference>
<feature type="transmembrane region" description="Helical" evidence="8">
    <location>
        <begin position="391"/>
        <end position="410"/>
    </location>
</feature>
<keyword evidence="7" id="KW-0325">Glycoprotein</keyword>
<evidence type="ECO:0000256" key="4">
    <source>
        <dbReference type="ARBA" id="ARBA00022989"/>
    </source>
</evidence>
<evidence type="ECO:0000256" key="6">
    <source>
        <dbReference type="ARBA" id="ARBA00023170"/>
    </source>
</evidence>
<protein>
    <recommendedName>
        <fullName evidence="12">Ionotropic receptor</fullName>
    </recommendedName>
</protein>
<sequence>MKIFKIFLIFILFQISSATESISTAISDVILKFYPKYSRKLEIILYGENSQHLKDILDEVQRKLQEIPKIVRNIEDTNQWNHQLKDSSLILIKSVENLRNFNRKALLDNLTPNPDLKFYIYCEEVNFENDYKILSRTYLDHLDAHISEFEFFIIADDKFNEIFVKTFQYFSKTLCNKSKLVKVGLYHKIERKWKILLEIDKYKEFFNCPLTIGVSATFENSLFYIRLNPSNGKLIPMGVQEDLANVLSKVYNFRYNYLQIKIGTTPNDFSKNIAYINSEVPLVIFTIKSISYMGRFQCHITMPFFNVKTLFVITPGELYTPYEKLLLPFDFDTWMLLIFTFTSALSIIFIINRLTKPIQQIVFGKKVQTPSLNVIGTFFGIGQLREPENNFGRLLLINFLLFCLVIRNAYQGVMFEMMTKEMRRPEAQTFQNLWENNFDVYYDVEMYNHTITGIDGWEKFQCHITMPFFNVKTLFVITPGELYTPYEKLLLPFDFDTWMLLIFTFTSALSIIFIINRLTKPIQQIVFGKKVQTPSLNVIGTFFGIGQLREPENNFGRLLLINFLLFCLVIRNAYQGVMFEMMTKEMRRPEAQTFEDLWENNFDVYYDVEMYNHTITGIDGWEKFNLKNMSLYDMPAFYEKNHNNPKLKAAILAHDTWKRFMIIESKTFWPTLKQEVNTLMAGFAFYPNNYFMYLIDRVILRLTDAGILQHFFGYHEEILNKFVYPEEPGPKILSLYDLSHGFIVWLVTCGVAVIVFFGEILVFLVNKRKNKIKIVVENVNSNEIIENFLDDSSKSSDSLGSKIETKTTKVRFIKIHPSENTSYNHHKNFENCKISNELVRAFRVKNNFSM</sequence>
<evidence type="ECO:0000256" key="2">
    <source>
        <dbReference type="ARBA" id="ARBA00022475"/>
    </source>
</evidence>
<feature type="transmembrane region" description="Helical" evidence="8">
    <location>
        <begin position="334"/>
        <end position="351"/>
    </location>
</feature>
<accession>A0A9J6BFH5</accession>
<evidence type="ECO:0000256" key="5">
    <source>
        <dbReference type="ARBA" id="ARBA00023136"/>
    </source>
</evidence>
<dbReference type="PANTHER" id="PTHR42643">
    <property type="entry name" value="IONOTROPIC RECEPTOR 20A-RELATED"/>
    <property type="match status" value="1"/>
</dbReference>
<reference evidence="10" key="1">
    <citation type="submission" date="2021-03" db="EMBL/GenBank/DDBJ databases">
        <title>Chromosome level genome of the anhydrobiotic midge Polypedilum vanderplanki.</title>
        <authorList>
            <person name="Yoshida Y."/>
            <person name="Kikawada T."/>
            <person name="Gusev O."/>
        </authorList>
    </citation>
    <scope>NUCLEOTIDE SEQUENCE</scope>
    <source>
        <strain evidence="10">NIAS01</strain>
        <tissue evidence="10">Whole body or cell culture</tissue>
    </source>
</reference>
<evidence type="ECO:0000313" key="10">
    <source>
        <dbReference type="EMBL" id="KAG5668376.1"/>
    </source>
</evidence>
<dbReference type="Proteomes" id="UP001107558">
    <property type="component" value="Chromosome 4"/>
</dbReference>
<keyword evidence="5 8" id="KW-0472">Membrane</keyword>
<gene>
    <name evidence="10" type="ORF">PVAND_016317</name>
</gene>
<feature type="signal peptide" evidence="9">
    <location>
        <begin position="1"/>
        <end position="18"/>
    </location>
</feature>
<evidence type="ECO:0008006" key="12">
    <source>
        <dbReference type="Google" id="ProtNLM"/>
    </source>
</evidence>
<feature type="transmembrane region" description="Helical" evidence="8">
    <location>
        <begin position="555"/>
        <end position="574"/>
    </location>
</feature>
<organism evidence="10 11">
    <name type="scientific">Polypedilum vanderplanki</name>
    <name type="common">Sleeping chironomid midge</name>
    <dbReference type="NCBI Taxonomy" id="319348"/>
    <lineage>
        <taxon>Eukaryota</taxon>
        <taxon>Metazoa</taxon>
        <taxon>Ecdysozoa</taxon>
        <taxon>Arthropoda</taxon>
        <taxon>Hexapoda</taxon>
        <taxon>Insecta</taxon>
        <taxon>Pterygota</taxon>
        <taxon>Neoptera</taxon>
        <taxon>Endopterygota</taxon>
        <taxon>Diptera</taxon>
        <taxon>Nematocera</taxon>
        <taxon>Chironomoidea</taxon>
        <taxon>Chironomidae</taxon>
        <taxon>Chironominae</taxon>
        <taxon>Polypedilum</taxon>
        <taxon>Polypedilum</taxon>
    </lineage>
</organism>
<keyword evidence="3 8" id="KW-0812">Transmembrane</keyword>
<feature type="chain" id="PRO_5039951812" description="Ionotropic receptor" evidence="9">
    <location>
        <begin position="19"/>
        <end position="850"/>
    </location>
</feature>
<comment type="subcellular location">
    <subcellularLocation>
        <location evidence="1">Cell membrane</location>
        <topology evidence="1">Multi-pass membrane protein</topology>
    </subcellularLocation>
</comment>
<keyword evidence="4 8" id="KW-1133">Transmembrane helix</keyword>
<keyword evidence="9" id="KW-0732">Signal</keyword>
<proteinExistence type="predicted"/>